<feature type="transmembrane region" description="Helical" evidence="12">
    <location>
        <begin position="41"/>
        <end position="67"/>
    </location>
</feature>
<keyword evidence="9 12" id="KW-0472">Membrane</keyword>
<feature type="transmembrane region" description="Helical" evidence="12">
    <location>
        <begin position="160"/>
        <end position="184"/>
    </location>
</feature>
<dbReference type="Proteomes" id="UP000762676">
    <property type="component" value="Unassembled WGS sequence"/>
</dbReference>
<dbReference type="Gene3D" id="1.20.1070.10">
    <property type="entry name" value="Rhodopsin 7-helix transmembrane proteins"/>
    <property type="match status" value="1"/>
</dbReference>
<evidence type="ECO:0000256" key="7">
    <source>
        <dbReference type="ARBA" id="ARBA00022991"/>
    </source>
</evidence>
<dbReference type="PROSITE" id="PS50262">
    <property type="entry name" value="G_PROTEIN_RECEP_F1_2"/>
    <property type="match status" value="1"/>
</dbReference>
<keyword evidence="15" id="KW-1185">Reference proteome</keyword>
<evidence type="ECO:0000256" key="8">
    <source>
        <dbReference type="ARBA" id="ARBA00023040"/>
    </source>
</evidence>
<keyword evidence="10" id="KW-0675">Receptor</keyword>
<keyword evidence="4 12" id="KW-0812">Transmembrane</keyword>
<evidence type="ECO:0000256" key="3">
    <source>
        <dbReference type="ARBA" id="ARBA00022606"/>
    </source>
</evidence>
<evidence type="ECO:0000259" key="13">
    <source>
        <dbReference type="PROSITE" id="PS50262"/>
    </source>
</evidence>
<evidence type="ECO:0000256" key="2">
    <source>
        <dbReference type="ARBA" id="ARBA00022543"/>
    </source>
</evidence>
<comment type="caution">
    <text evidence="14">The sequence shown here is derived from an EMBL/GenBank/DDBJ whole genome shotgun (WGS) entry which is preliminary data.</text>
</comment>
<dbReference type="SUPFAM" id="SSF81321">
    <property type="entry name" value="Family A G protein-coupled receptor-like"/>
    <property type="match status" value="1"/>
</dbReference>
<evidence type="ECO:0000256" key="4">
    <source>
        <dbReference type="ARBA" id="ARBA00022692"/>
    </source>
</evidence>
<evidence type="ECO:0000256" key="9">
    <source>
        <dbReference type="ARBA" id="ARBA00023136"/>
    </source>
</evidence>
<dbReference type="EMBL" id="BMAT01012187">
    <property type="protein sequence ID" value="GFR87577.1"/>
    <property type="molecule type" value="Genomic_DNA"/>
</dbReference>
<dbReference type="GO" id="GO:0016020">
    <property type="term" value="C:membrane"/>
    <property type="evidence" value="ECO:0007669"/>
    <property type="project" value="UniProtKB-SubCell"/>
</dbReference>
<feature type="transmembrane region" description="Helical" evidence="12">
    <location>
        <begin position="79"/>
        <end position="104"/>
    </location>
</feature>
<comment type="subcellular location">
    <subcellularLocation>
        <location evidence="1">Membrane</location>
        <topology evidence="1">Multi-pass membrane protein</topology>
    </subcellularLocation>
</comment>
<proteinExistence type="predicted"/>
<dbReference type="InterPro" id="IPR050125">
    <property type="entry name" value="GPCR_opsins"/>
</dbReference>
<keyword evidence="8" id="KW-0297">G-protein coupled receptor</keyword>
<dbReference type="InterPro" id="IPR000276">
    <property type="entry name" value="GPCR_Rhodpsn"/>
</dbReference>
<keyword evidence="6 12" id="KW-1133">Transmembrane helix</keyword>
<evidence type="ECO:0000256" key="12">
    <source>
        <dbReference type="SAM" id="Phobius"/>
    </source>
</evidence>
<dbReference type="InterPro" id="IPR017452">
    <property type="entry name" value="GPCR_Rhodpsn_7TM"/>
</dbReference>
<gene>
    <name evidence="14" type="ORF">ElyMa_006080400</name>
</gene>
<reference evidence="14 15" key="1">
    <citation type="journal article" date="2021" name="Elife">
        <title>Chloroplast acquisition without the gene transfer in kleptoplastic sea slugs, Plakobranchus ocellatus.</title>
        <authorList>
            <person name="Maeda T."/>
            <person name="Takahashi S."/>
            <person name="Yoshida T."/>
            <person name="Shimamura S."/>
            <person name="Takaki Y."/>
            <person name="Nagai Y."/>
            <person name="Toyoda A."/>
            <person name="Suzuki Y."/>
            <person name="Arimoto A."/>
            <person name="Ishii H."/>
            <person name="Satoh N."/>
            <person name="Nishiyama T."/>
            <person name="Hasebe M."/>
            <person name="Maruyama T."/>
            <person name="Minagawa J."/>
            <person name="Obokata J."/>
            <person name="Shigenobu S."/>
        </authorList>
    </citation>
    <scope>NUCLEOTIDE SEQUENCE [LARGE SCALE GENOMIC DNA]</scope>
</reference>
<evidence type="ECO:0000256" key="6">
    <source>
        <dbReference type="ARBA" id="ARBA00022989"/>
    </source>
</evidence>
<dbReference type="PRINTS" id="PR00237">
    <property type="entry name" value="GPCRRHODOPSN"/>
</dbReference>
<keyword evidence="3" id="KW-0716">Sensory transduction</keyword>
<feature type="transmembrane region" description="Helical" evidence="12">
    <location>
        <begin position="110"/>
        <end position="139"/>
    </location>
</feature>
<evidence type="ECO:0000256" key="1">
    <source>
        <dbReference type="ARBA" id="ARBA00004141"/>
    </source>
</evidence>
<dbReference type="GO" id="GO:0009881">
    <property type="term" value="F:photoreceptor activity"/>
    <property type="evidence" value="ECO:0007669"/>
    <property type="project" value="UniProtKB-KW"/>
</dbReference>
<keyword evidence="11" id="KW-0807">Transducer</keyword>
<keyword evidence="2" id="KW-0600">Photoreceptor protein</keyword>
<organism evidence="14 15">
    <name type="scientific">Elysia marginata</name>
    <dbReference type="NCBI Taxonomy" id="1093978"/>
    <lineage>
        <taxon>Eukaryota</taxon>
        <taxon>Metazoa</taxon>
        <taxon>Spiralia</taxon>
        <taxon>Lophotrochozoa</taxon>
        <taxon>Mollusca</taxon>
        <taxon>Gastropoda</taxon>
        <taxon>Heterobranchia</taxon>
        <taxon>Euthyneura</taxon>
        <taxon>Panpulmonata</taxon>
        <taxon>Sacoglossa</taxon>
        <taxon>Placobranchoidea</taxon>
        <taxon>Plakobranchidae</taxon>
        <taxon>Elysia</taxon>
    </lineage>
</organism>
<dbReference type="InterPro" id="IPR027430">
    <property type="entry name" value="Retinal_BS"/>
</dbReference>
<protein>
    <submittedName>
        <fullName evidence="14">Opsin-5</fullName>
    </submittedName>
</protein>
<dbReference type="GO" id="GO:0007602">
    <property type="term" value="P:phototransduction"/>
    <property type="evidence" value="ECO:0007669"/>
    <property type="project" value="UniProtKB-KW"/>
</dbReference>
<sequence length="379" mass="43096">MNELTTEDYYGLFTDNVSLGPLFNWTNGTVNEKEEEKSTTLLVAAIYLTVVGFCAILGNITVLTIILRDKKLRSKPHNHLLISLAICDLSVLFLGYPFTIISAYSREWVFGALVCTFSGFFTFFISLTSMNILVAICVFRYVMICLPGKSFLLTPRFTMYVIMGCFAYGLFWTALPLLGWGSYAMEPFMVSCSLNWAKHDFSNLSYMVATIFFCYIGHVAIMVNCYRHISKTVTLLAQRDRERGRIVREDEMLYRSKVADDQQVTRMCFLVVIVFAGVWTPYALVSAVHIFYEDMPIYVTALPTMFAKAGCMMNPLVYFLTNRNFRVKAMEIIGCARMDNVVGVEMPNGEVVRTFDKLSKDGVYLGQDKVVMERSSTMF</sequence>
<evidence type="ECO:0000313" key="14">
    <source>
        <dbReference type="EMBL" id="GFR87577.1"/>
    </source>
</evidence>
<feature type="transmembrane region" description="Helical" evidence="12">
    <location>
        <begin position="297"/>
        <end position="320"/>
    </location>
</feature>
<evidence type="ECO:0000256" key="5">
    <source>
        <dbReference type="ARBA" id="ARBA00022925"/>
    </source>
</evidence>
<feature type="transmembrane region" description="Helical" evidence="12">
    <location>
        <begin position="204"/>
        <end position="226"/>
    </location>
</feature>
<feature type="transmembrane region" description="Helical" evidence="12">
    <location>
        <begin position="267"/>
        <end position="291"/>
    </location>
</feature>
<feature type="domain" description="G-protein coupled receptors family 1 profile" evidence="13">
    <location>
        <begin position="58"/>
        <end position="318"/>
    </location>
</feature>
<accession>A0AAV4GP81</accession>
<name>A0AAV4GP81_9GAST</name>
<dbReference type="GO" id="GO:0004930">
    <property type="term" value="F:G protein-coupled receptor activity"/>
    <property type="evidence" value="ECO:0007669"/>
    <property type="project" value="UniProtKB-KW"/>
</dbReference>
<dbReference type="Pfam" id="PF00001">
    <property type="entry name" value="7tm_1"/>
    <property type="match status" value="1"/>
</dbReference>
<dbReference type="FunFam" id="1.20.1070.10:FF:000219">
    <property type="entry name" value="Opsin 5-like 2"/>
    <property type="match status" value="1"/>
</dbReference>
<keyword evidence="5" id="KW-0681">Retinal protein</keyword>
<dbReference type="PROSITE" id="PS00238">
    <property type="entry name" value="OPSIN"/>
    <property type="match status" value="1"/>
</dbReference>
<evidence type="ECO:0000256" key="10">
    <source>
        <dbReference type="ARBA" id="ARBA00023170"/>
    </source>
</evidence>
<dbReference type="PANTHER" id="PTHR24240">
    <property type="entry name" value="OPSIN"/>
    <property type="match status" value="1"/>
</dbReference>
<keyword evidence="7" id="KW-0157">Chromophore</keyword>
<dbReference type="AlphaFoldDB" id="A0AAV4GP81"/>
<evidence type="ECO:0000256" key="11">
    <source>
        <dbReference type="ARBA" id="ARBA00023224"/>
    </source>
</evidence>
<evidence type="ECO:0000313" key="15">
    <source>
        <dbReference type="Proteomes" id="UP000762676"/>
    </source>
</evidence>